<accession>A0A0V0TQX9</accession>
<feature type="transmembrane region" description="Helical" evidence="1">
    <location>
        <begin position="68"/>
        <end position="89"/>
    </location>
</feature>
<proteinExistence type="predicted"/>
<evidence type="ECO:0000313" key="2">
    <source>
        <dbReference type="EMBL" id="KRX41428.1"/>
    </source>
</evidence>
<keyword evidence="3" id="KW-1185">Reference proteome</keyword>
<name>A0A0V0TQX9_9BILA</name>
<dbReference type="AlphaFoldDB" id="A0A0V0TQX9"/>
<dbReference type="EMBL" id="JYDJ01000171">
    <property type="protein sequence ID" value="KRX41428.1"/>
    <property type="molecule type" value="Genomic_DNA"/>
</dbReference>
<comment type="caution">
    <text evidence="2">The sequence shown here is derived from an EMBL/GenBank/DDBJ whole genome shotgun (WGS) entry which is preliminary data.</text>
</comment>
<dbReference type="Proteomes" id="UP000055048">
    <property type="component" value="Unassembled WGS sequence"/>
</dbReference>
<organism evidence="2 3">
    <name type="scientific">Trichinella murrelli</name>
    <dbReference type="NCBI Taxonomy" id="144512"/>
    <lineage>
        <taxon>Eukaryota</taxon>
        <taxon>Metazoa</taxon>
        <taxon>Ecdysozoa</taxon>
        <taxon>Nematoda</taxon>
        <taxon>Enoplea</taxon>
        <taxon>Dorylaimia</taxon>
        <taxon>Trichinellida</taxon>
        <taxon>Trichinellidae</taxon>
        <taxon>Trichinella</taxon>
    </lineage>
</organism>
<protein>
    <submittedName>
        <fullName evidence="2">Uncharacterized protein</fullName>
    </submittedName>
</protein>
<gene>
    <name evidence="2" type="ORF">T05_9300</name>
</gene>
<evidence type="ECO:0000313" key="3">
    <source>
        <dbReference type="Proteomes" id="UP000055048"/>
    </source>
</evidence>
<reference evidence="2 3" key="1">
    <citation type="submission" date="2015-01" db="EMBL/GenBank/DDBJ databases">
        <title>Evolution of Trichinella species and genotypes.</title>
        <authorList>
            <person name="Korhonen P.K."/>
            <person name="Edoardo P."/>
            <person name="Giuseppe L.R."/>
            <person name="Gasser R.B."/>
        </authorList>
    </citation>
    <scope>NUCLEOTIDE SEQUENCE [LARGE SCALE GENOMIC DNA]</scope>
    <source>
        <strain evidence="2">ISS417</strain>
    </source>
</reference>
<keyword evidence="1" id="KW-0812">Transmembrane</keyword>
<keyword evidence="1" id="KW-0472">Membrane</keyword>
<keyword evidence="1" id="KW-1133">Transmembrane helix</keyword>
<evidence type="ECO:0000256" key="1">
    <source>
        <dbReference type="SAM" id="Phobius"/>
    </source>
</evidence>
<sequence length="95" mass="10728">MPTTDRTCASKADTNHISVLVQYFENIPCYALLLGRMKQRKQANETSSELGQLFTYLIYCTVHRLKTLFLLSLLFVVSIPSSTMSSFGFSLPQLT</sequence>